<dbReference type="InterPro" id="IPR007074">
    <property type="entry name" value="LicD/FKTN/FKRP_NTP_transf"/>
</dbReference>
<dbReference type="PANTHER" id="PTHR43404:SF1">
    <property type="entry name" value="MNN4P"/>
    <property type="match status" value="1"/>
</dbReference>
<evidence type="ECO:0000259" key="1">
    <source>
        <dbReference type="Pfam" id="PF04991"/>
    </source>
</evidence>
<accession>A0A9E6MR02</accession>
<dbReference type="EMBL" id="WPCR01000012">
    <property type="protein sequence ID" value="NHM14810.1"/>
    <property type="molecule type" value="Genomic_DNA"/>
</dbReference>
<organism evidence="3 5">
    <name type="scientific">Xiamenia xianingshaonis</name>
    <dbReference type="NCBI Taxonomy" id="2682776"/>
    <lineage>
        <taxon>Bacteria</taxon>
        <taxon>Bacillati</taxon>
        <taxon>Actinomycetota</taxon>
        <taxon>Coriobacteriia</taxon>
        <taxon>Eggerthellales</taxon>
        <taxon>Eggerthellaceae</taxon>
        <taxon>Xiamenia</taxon>
    </lineage>
</organism>
<dbReference type="Proteomes" id="UP000671910">
    <property type="component" value="Chromosome"/>
</dbReference>
<gene>
    <name evidence="2" type="ORF">GMI68_08585</name>
    <name evidence="3" type="ORF">J7S26_02350</name>
</gene>
<reference evidence="2 4" key="1">
    <citation type="submission" date="2019-11" db="EMBL/GenBank/DDBJ databases">
        <title>Eggerthellaceae novel genus isolated from the rectal contents of marmort.</title>
        <authorList>
            <person name="Zhang G."/>
        </authorList>
    </citation>
    <scope>NUCLEOTIDE SEQUENCE [LARGE SCALE GENOMIC DNA]</scope>
    <source>
        <strain evidence="4">zg-886</strain>
        <strain evidence="2">Zg-886</strain>
    </source>
</reference>
<evidence type="ECO:0000313" key="5">
    <source>
        <dbReference type="Proteomes" id="UP000671910"/>
    </source>
</evidence>
<sequence>MGFLTKLKGLLPPSSRSFHAMYEEVGDIHNRVRTVQEDLVLLRSHMVHEVDEVIMPAVRHTQGAVDAHAAAMELFAWDAYQRDGESLADAKKRFFANIPAAEGRLRRYQELCTRLLAAFDELCASCGATYWIACGTLIGAVRHKGFIPWDDDIDLGMLRQDLDRVARAAEADERFRISVVYDFWACCKQVRFRWADEAVPCFLDLFPYDVVDANDRAAALAAHASARERLREAQKTDLAFWEEAPYLDASDARARSVAEAFSRAEAGLAPLRQTGDAAEAGTGRAVLWGVENEDYPTATLVPAGNVFPLQRMTFDGVECWGPHDPLAVLEQAYGDVYAMPGDIKTHFRHTDLTLWDDAPSEPGR</sequence>
<dbReference type="AlphaFoldDB" id="A0A9E6MR02"/>
<dbReference type="KEGG" id="ebz:J7S26_02350"/>
<dbReference type="GO" id="GO:0009100">
    <property type="term" value="P:glycoprotein metabolic process"/>
    <property type="evidence" value="ECO:0007669"/>
    <property type="project" value="UniProtKB-ARBA"/>
</dbReference>
<dbReference type="PANTHER" id="PTHR43404">
    <property type="entry name" value="LIPOPOLYSACCHARIDE CHOLINEPHOSPHOTRANSFERASE LICD"/>
    <property type="match status" value="1"/>
</dbReference>
<dbReference type="EMBL" id="CP072829">
    <property type="protein sequence ID" value="QTU84783.1"/>
    <property type="molecule type" value="Genomic_DNA"/>
</dbReference>
<protein>
    <submittedName>
        <fullName evidence="3">LicD family protein</fullName>
    </submittedName>
</protein>
<dbReference type="Pfam" id="PF04991">
    <property type="entry name" value="LicD"/>
    <property type="match status" value="1"/>
</dbReference>
<name>A0A9E6MR02_9ACTN</name>
<dbReference type="InterPro" id="IPR052942">
    <property type="entry name" value="LPS_cholinephosphotransferase"/>
</dbReference>
<evidence type="ECO:0000313" key="2">
    <source>
        <dbReference type="EMBL" id="NHM14810.1"/>
    </source>
</evidence>
<evidence type="ECO:0000313" key="4">
    <source>
        <dbReference type="Proteomes" id="UP000636394"/>
    </source>
</evidence>
<dbReference type="RefSeq" id="WP_166340224.1">
    <property type="nucleotide sequence ID" value="NZ_CP072829.1"/>
</dbReference>
<evidence type="ECO:0000313" key="3">
    <source>
        <dbReference type="EMBL" id="QTU84783.1"/>
    </source>
</evidence>
<proteinExistence type="predicted"/>
<keyword evidence="4" id="KW-1185">Reference proteome</keyword>
<feature type="domain" description="LicD/FKTN/FKRP nucleotidyltransferase" evidence="1">
    <location>
        <begin position="123"/>
        <end position="334"/>
    </location>
</feature>
<dbReference type="Proteomes" id="UP000636394">
    <property type="component" value="Unassembled WGS sequence"/>
</dbReference>
<reference evidence="3" key="2">
    <citation type="submission" date="2021-04" db="EMBL/GenBank/DDBJ databases">
        <title>Novel species in family Eggerthellaceae.</title>
        <authorList>
            <person name="Zhang G."/>
        </authorList>
    </citation>
    <scope>NUCLEOTIDE SEQUENCE</scope>
    <source>
        <strain evidence="3">Zg-886</strain>
    </source>
</reference>